<gene>
    <name evidence="1" type="ORF">EVAR_54105_1</name>
</gene>
<protein>
    <submittedName>
        <fullName evidence="1">Uncharacterized protein</fullName>
    </submittedName>
</protein>
<dbReference type="Proteomes" id="UP000299102">
    <property type="component" value="Unassembled WGS sequence"/>
</dbReference>
<evidence type="ECO:0000313" key="1">
    <source>
        <dbReference type="EMBL" id="GBP80648.1"/>
    </source>
</evidence>
<proteinExistence type="predicted"/>
<evidence type="ECO:0000313" key="2">
    <source>
        <dbReference type="Proteomes" id="UP000299102"/>
    </source>
</evidence>
<keyword evidence="2" id="KW-1185">Reference proteome</keyword>
<organism evidence="1 2">
    <name type="scientific">Eumeta variegata</name>
    <name type="common">Bagworm moth</name>
    <name type="synonym">Eumeta japonica</name>
    <dbReference type="NCBI Taxonomy" id="151549"/>
    <lineage>
        <taxon>Eukaryota</taxon>
        <taxon>Metazoa</taxon>
        <taxon>Ecdysozoa</taxon>
        <taxon>Arthropoda</taxon>
        <taxon>Hexapoda</taxon>
        <taxon>Insecta</taxon>
        <taxon>Pterygota</taxon>
        <taxon>Neoptera</taxon>
        <taxon>Endopterygota</taxon>
        <taxon>Lepidoptera</taxon>
        <taxon>Glossata</taxon>
        <taxon>Ditrysia</taxon>
        <taxon>Tineoidea</taxon>
        <taxon>Psychidae</taxon>
        <taxon>Oiketicinae</taxon>
        <taxon>Eumeta</taxon>
    </lineage>
</organism>
<comment type="caution">
    <text evidence="1">The sequence shown here is derived from an EMBL/GenBank/DDBJ whole genome shotgun (WGS) entry which is preliminary data.</text>
</comment>
<dbReference type="AlphaFoldDB" id="A0A4C1YX22"/>
<name>A0A4C1YX22_EUMVA</name>
<reference evidence="1 2" key="1">
    <citation type="journal article" date="2019" name="Commun. Biol.">
        <title>The bagworm genome reveals a unique fibroin gene that provides high tensile strength.</title>
        <authorList>
            <person name="Kono N."/>
            <person name="Nakamura H."/>
            <person name="Ohtoshi R."/>
            <person name="Tomita M."/>
            <person name="Numata K."/>
            <person name="Arakawa K."/>
        </authorList>
    </citation>
    <scope>NUCLEOTIDE SEQUENCE [LARGE SCALE GENOMIC DNA]</scope>
</reference>
<accession>A0A4C1YX22</accession>
<sequence length="91" mass="10134">MVLNVRQTHEETDVHFDKPSFSVIKTVRTKTNRFSMISKKQAPDLDHKAEVDVGDRNSKPLAAFSTGRSGVRTEYIKTAVISRAPAAPRPP</sequence>
<dbReference type="EMBL" id="BGZK01001473">
    <property type="protein sequence ID" value="GBP80648.1"/>
    <property type="molecule type" value="Genomic_DNA"/>
</dbReference>